<dbReference type="AlphaFoldDB" id="A0A3E4QU94"/>
<dbReference type="InterPro" id="IPR001872">
    <property type="entry name" value="Peptidase_A8"/>
</dbReference>
<comment type="function">
    <text evidence="9 10">This protein specifically catalyzes the removal of signal peptides from prolipoproteins.</text>
</comment>
<evidence type="ECO:0000256" key="5">
    <source>
        <dbReference type="ARBA" id="ARBA00022750"/>
    </source>
</evidence>
<keyword evidence="5 9" id="KW-0064">Aspartyl protease</keyword>
<dbReference type="EC" id="3.4.23.36" evidence="9"/>
<dbReference type="GO" id="GO:0004190">
    <property type="term" value="F:aspartic-type endopeptidase activity"/>
    <property type="evidence" value="ECO:0007669"/>
    <property type="project" value="UniProtKB-UniRule"/>
</dbReference>
<dbReference type="EMBL" id="QSRJ01000004">
    <property type="protein sequence ID" value="RGL10799.1"/>
    <property type="molecule type" value="Genomic_DNA"/>
</dbReference>
<dbReference type="PRINTS" id="PR00781">
    <property type="entry name" value="LIPOSIGPTASE"/>
</dbReference>
<protein>
    <recommendedName>
        <fullName evidence="9">Lipoprotein signal peptidase</fullName>
        <ecNumber evidence="9">3.4.23.36</ecNumber>
    </recommendedName>
    <alternativeName>
        <fullName evidence="9">Prolipoprotein signal peptidase</fullName>
    </alternativeName>
    <alternativeName>
        <fullName evidence="9">Signal peptidase II</fullName>
        <shortName evidence="9">SPase II</shortName>
    </alternativeName>
</protein>
<comment type="catalytic activity">
    <reaction evidence="9 10">
        <text>Release of signal peptides from bacterial membrane prolipoproteins. Hydrolyzes -Xaa-Yaa-Zaa-|-(S,diacylglyceryl)Cys-, in which Xaa is hydrophobic (preferably Leu), and Yaa (Ala or Ser) and Zaa (Gly or Ala) have small, neutral side chains.</text>
        <dbReference type="EC" id="3.4.23.36"/>
    </reaction>
</comment>
<dbReference type="HAMAP" id="MF_00161">
    <property type="entry name" value="LspA"/>
    <property type="match status" value="1"/>
</dbReference>
<keyword evidence="6 9" id="KW-0378">Hydrolase</keyword>
<dbReference type="Pfam" id="PF01252">
    <property type="entry name" value="Peptidase_A8"/>
    <property type="match status" value="1"/>
</dbReference>
<evidence type="ECO:0000256" key="1">
    <source>
        <dbReference type="ARBA" id="ARBA00006139"/>
    </source>
</evidence>
<feature type="active site" evidence="9">
    <location>
        <position position="117"/>
    </location>
</feature>
<keyword evidence="3 9" id="KW-0645">Protease</keyword>
<feature type="active site" evidence="9">
    <location>
        <position position="133"/>
    </location>
</feature>
<evidence type="ECO:0000313" key="13">
    <source>
        <dbReference type="Proteomes" id="UP000260943"/>
    </source>
</evidence>
<evidence type="ECO:0000256" key="8">
    <source>
        <dbReference type="ARBA" id="ARBA00023136"/>
    </source>
</evidence>
<dbReference type="GO" id="GO:0005886">
    <property type="term" value="C:plasma membrane"/>
    <property type="evidence" value="ECO:0007669"/>
    <property type="project" value="UniProtKB-SubCell"/>
</dbReference>
<accession>A0A3E4QU94</accession>
<evidence type="ECO:0000256" key="6">
    <source>
        <dbReference type="ARBA" id="ARBA00022801"/>
    </source>
</evidence>
<dbReference type="Proteomes" id="UP000260943">
    <property type="component" value="Unassembled WGS sequence"/>
</dbReference>
<gene>
    <name evidence="9 12" type="primary">lspA</name>
    <name evidence="12" type="ORF">DXC81_04525</name>
</gene>
<evidence type="ECO:0000256" key="7">
    <source>
        <dbReference type="ARBA" id="ARBA00022989"/>
    </source>
</evidence>
<feature type="transmembrane region" description="Helical" evidence="9">
    <location>
        <begin position="30"/>
        <end position="50"/>
    </location>
</feature>
<dbReference type="GO" id="GO:0006508">
    <property type="term" value="P:proteolysis"/>
    <property type="evidence" value="ECO:0007669"/>
    <property type="project" value="UniProtKB-KW"/>
</dbReference>
<dbReference type="PANTHER" id="PTHR33695:SF1">
    <property type="entry name" value="LIPOPROTEIN SIGNAL PEPTIDASE"/>
    <property type="match status" value="1"/>
</dbReference>
<dbReference type="NCBIfam" id="TIGR00077">
    <property type="entry name" value="lspA"/>
    <property type="match status" value="1"/>
</dbReference>
<sequence>MVWRLLVSGAMALVFLVVDQVSKMIVRRAVMTGFFSVEIIPGVLGLEFVANRGAAFGLGEGMGWVFVLLAVGVTAFVLVYLLRVPKISRLEVLGMGMVVGGAIGNAIDRLVFGFVTDFFATRFIDFPVFNVADIGITCGVAIAFIGFMFFSPAAREHNDNNLQAGAEDGSDR</sequence>
<comment type="pathway">
    <text evidence="9">Protein modification; lipoprotein biosynthesis (signal peptide cleavage).</text>
</comment>
<dbReference type="PROSITE" id="PS00855">
    <property type="entry name" value="SPASE_II"/>
    <property type="match status" value="1"/>
</dbReference>
<keyword evidence="2 9" id="KW-1003">Cell membrane</keyword>
<dbReference type="UniPathway" id="UPA00665"/>
<feature type="transmembrane region" description="Helical" evidence="9">
    <location>
        <begin position="128"/>
        <end position="150"/>
    </location>
</feature>
<feature type="transmembrane region" description="Helical" evidence="9">
    <location>
        <begin position="62"/>
        <end position="82"/>
    </location>
</feature>
<keyword evidence="7 9" id="KW-1133">Transmembrane helix</keyword>
<dbReference type="PANTHER" id="PTHR33695">
    <property type="entry name" value="LIPOPROTEIN SIGNAL PEPTIDASE"/>
    <property type="match status" value="1"/>
</dbReference>
<evidence type="ECO:0000256" key="3">
    <source>
        <dbReference type="ARBA" id="ARBA00022670"/>
    </source>
</evidence>
<comment type="caution">
    <text evidence="12">The sequence shown here is derived from an EMBL/GenBank/DDBJ whole genome shotgun (WGS) entry which is preliminary data.</text>
</comment>
<evidence type="ECO:0000256" key="11">
    <source>
        <dbReference type="RuleBase" id="RU004181"/>
    </source>
</evidence>
<organism evidence="12 13">
    <name type="scientific">Collinsella tanakaei</name>
    <dbReference type="NCBI Taxonomy" id="626935"/>
    <lineage>
        <taxon>Bacteria</taxon>
        <taxon>Bacillati</taxon>
        <taxon>Actinomycetota</taxon>
        <taxon>Coriobacteriia</taxon>
        <taxon>Coriobacteriales</taxon>
        <taxon>Coriobacteriaceae</taxon>
        <taxon>Collinsella</taxon>
    </lineage>
</organism>
<evidence type="ECO:0000256" key="9">
    <source>
        <dbReference type="HAMAP-Rule" id="MF_00161"/>
    </source>
</evidence>
<comment type="similarity">
    <text evidence="1 9 11">Belongs to the peptidase A8 family.</text>
</comment>
<keyword evidence="8 9" id="KW-0472">Membrane</keyword>
<feature type="transmembrane region" description="Helical" evidence="9">
    <location>
        <begin position="94"/>
        <end position="116"/>
    </location>
</feature>
<evidence type="ECO:0000256" key="2">
    <source>
        <dbReference type="ARBA" id="ARBA00022475"/>
    </source>
</evidence>
<evidence type="ECO:0000313" key="12">
    <source>
        <dbReference type="EMBL" id="RGL10799.1"/>
    </source>
</evidence>
<proteinExistence type="inferred from homology"/>
<keyword evidence="4 9" id="KW-0812">Transmembrane</keyword>
<evidence type="ECO:0000256" key="10">
    <source>
        <dbReference type="RuleBase" id="RU000594"/>
    </source>
</evidence>
<evidence type="ECO:0000256" key="4">
    <source>
        <dbReference type="ARBA" id="ARBA00022692"/>
    </source>
</evidence>
<name>A0A3E4QU94_9ACTN</name>
<reference evidence="12 13" key="1">
    <citation type="submission" date="2018-08" db="EMBL/GenBank/DDBJ databases">
        <title>A genome reference for cultivated species of the human gut microbiota.</title>
        <authorList>
            <person name="Zou Y."/>
            <person name="Xue W."/>
            <person name="Luo G."/>
        </authorList>
    </citation>
    <scope>NUCLEOTIDE SEQUENCE [LARGE SCALE GENOMIC DNA]</scope>
    <source>
        <strain evidence="12 13">TF08-14</strain>
    </source>
</reference>
<comment type="subcellular location">
    <subcellularLocation>
        <location evidence="9">Cell membrane</location>
        <topology evidence="9">Multi-pass membrane protein</topology>
    </subcellularLocation>
</comment>